<name>A0ABS7PT82_9SPHN</name>
<dbReference type="PANTHER" id="PTHR37482">
    <property type="entry name" value="OUTER MEMBRANE PROTEIN ASSEMBLY FACTOR BAME"/>
    <property type="match status" value="1"/>
</dbReference>
<feature type="domain" description="Outer membrane protein assembly factor BamE" evidence="4">
    <location>
        <begin position="32"/>
        <end position="105"/>
    </location>
</feature>
<proteinExistence type="predicted"/>
<dbReference type="RefSeq" id="WP_222991657.1">
    <property type="nucleotide sequence ID" value="NZ_JAINVV010000009.1"/>
</dbReference>
<dbReference type="EMBL" id="JAINVV010000009">
    <property type="protein sequence ID" value="MBY8824561.1"/>
    <property type="molecule type" value="Genomic_DNA"/>
</dbReference>
<dbReference type="Pfam" id="PF04355">
    <property type="entry name" value="BamE"/>
    <property type="match status" value="1"/>
</dbReference>
<evidence type="ECO:0000313" key="6">
    <source>
        <dbReference type="Proteomes" id="UP000706039"/>
    </source>
</evidence>
<evidence type="ECO:0000256" key="3">
    <source>
        <dbReference type="ARBA" id="ARBA00023237"/>
    </source>
</evidence>
<dbReference type="PANTHER" id="PTHR37482:SF1">
    <property type="entry name" value="OUTER MEMBRANE PROTEIN ASSEMBLY FACTOR BAME"/>
    <property type="match status" value="1"/>
</dbReference>
<evidence type="ECO:0000256" key="1">
    <source>
        <dbReference type="ARBA" id="ARBA00022729"/>
    </source>
</evidence>
<dbReference type="PROSITE" id="PS51257">
    <property type="entry name" value="PROKAR_LIPOPROTEIN"/>
    <property type="match status" value="1"/>
</dbReference>
<reference evidence="5 6" key="1">
    <citation type="submission" date="2021-08" db="EMBL/GenBank/DDBJ databases">
        <authorList>
            <person name="Tuo L."/>
        </authorList>
    </citation>
    <scope>NUCLEOTIDE SEQUENCE [LARGE SCALE GENOMIC DNA]</scope>
    <source>
        <strain evidence="5 6">JCM 31229</strain>
    </source>
</reference>
<accession>A0ABS7PT82</accession>
<dbReference type="Gene3D" id="3.30.1450.10">
    <property type="match status" value="1"/>
</dbReference>
<dbReference type="Proteomes" id="UP000706039">
    <property type="component" value="Unassembled WGS sequence"/>
</dbReference>
<evidence type="ECO:0000313" key="5">
    <source>
        <dbReference type="EMBL" id="MBY8824561.1"/>
    </source>
</evidence>
<keyword evidence="3" id="KW-0998">Cell outer membrane</keyword>
<evidence type="ECO:0000259" key="4">
    <source>
        <dbReference type="Pfam" id="PF04355"/>
    </source>
</evidence>
<evidence type="ECO:0000256" key="2">
    <source>
        <dbReference type="ARBA" id="ARBA00023136"/>
    </source>
</evidence>
<organism evidence="5 6">
    <name type="scientific">Sphingomonas colocasiae</name>
    <dbReference type="NCBI Taxonomy" id="1848973"/>
    <lineage>
        <taxon>Bacteria</taxon>
        <taxon>Pseudomonadati</taxon>
        <taxon>Pseudomonadota</taxon>
        <taxon>Alphaproteobacteria</taxon>
        <taxon>Sphingomonadales</taxon>
        <taxon>Sphingomonadaceae</taxon>
        <taxon>Sphingomonas</taxon>
    </lineage>
</organism>
<dbReference type="InterPro" id="IPR037873">
    <property type="entry name" value="BamE-like"/>
</dbReference>
<protein>
    <submittedName>
        <fullName evidence="5">Outer membrane protein assembly factor BamE</fullName>
    </submittedName>
</protein>
<keyword evidence="2" id="KW-0472">Membrane</keyword>
<comment type="caution">
    <text evidence="5">The sequence shown here is derived from an EMBL/GenBank/DDBJ whole genome shotgun (WGS) entry which is preliminary data.</text>
</comment>
<keyword evidence="1" id="KW-0732">Signal</keyword>
<dbReference type="InterPro" id="IPR007450">
    <property type="entry name" value="BamE_dom"/>
</dbReference>
<dbReference type="InterPro" id="IPR026592">
    <property type="entry name" value="BamE"/>
</dbReference>
<sequence length="155" mass="16343">MAVLTKQGLTAVAAVGALLMAGGCTRVRGHQGYIVDQVLVDGIQPGVDNRDSVQATLGGPTFVGQFDSNDWYYVSRQTRQLAFAQPRATDQTILHVRFDKAGNVMSVDKAGLEKVVSISPMGDKTPTLGRHRGFFQELFGNIGAVGVPGAGGAPQ</sequence>
<gene>
    <name evidence="5" type="primary">bamE</name>
    <name evidence="5" type="ORF">K7G82_19810</name>
</gene>
<keyword evidence="6" id="KW-1185">Reference proteome</keyword>